<feature type="compositionally biased region" description="Basic and acidic residues" evidence="6">
    <location>
        <begin position="133"/>
        <end position="145"/>
    </location>
</feature>
<evidence type="ECO:0000256" key="1">
    <source>
        <dbReference type="ARBA" id="ARBA00022527"/>
    </source>
</evidence>
<evidence type="ECO:0000256" key="5">
    <source>
        <dbReference type="ARBA" id="ARBA00022840"/>
    </source>
</evidence>
<dbReference type="PANTHER" id="PTHR45992:SF2">
    <property type="entry name" value="EUKARYOTIC ELONGATION FACTOR 2 KINASE"/>
    <property type="match status" value="1"/>
</dbReference>
<evidence type="ECO:0000256" key="4">
    <source>
        <dbReference type="ARBA" id="ARBA00022777"/>
    </source>
</evidence>
<dbReference type="Pfam" id="PF02816">
    <property type="entry name" value="Alpha_kinase"/>
    <property type="match status" value="1"/>
</dbReference>
<reference evidence="8 9" key="1">
    <citation type="submission" date="2024-08" db="EMBL/GenBank/DDBJ databases">
        <authorList>
            <person name="Paterson S."/>
        </authorList>
    </citation>
    <scope>NUCLEOTIDE SEQUENCE [LARGE SCALE GENOMIC DNA]</scope>
</reference>
<evidence type="ECO:0000256" key="6">
    <source>
        <dbReference type="SAM" id="MobiDB-lite"/>
    </source>
</evidence>
<evidence type="ECO:0000259" key="7">
    <source>
        <dbReference type="PROSITE" id="PS51158"/>
    </source>
</evidence>
<dbReference type="SMART" id="SM00811">
    <property type="entry name" value="Alpha_kinase"/>
    <property type="match status" value="1"/>
</dbReference>
<dbReference type="AlphaFoldDB" id="A0ABC9HIM0"/>
<dbReference type="Gene3D" id="3.20.200.10">
    <property type="entry name" value="MHCK/EF2 kinase"/>
    <property type="match status" value="1"/>
</dbReference>
<dbReference type="EMBL" id="CANUEZ050000199">
    <property type="protein sequence ID" value="CAM0512204.1"/>
    <property type="molecule type" value="Genomic_DNA"/>
</dbReference>
<feature type="domain" description="Alpha-type protein kinase" evidence="7">
    <location>
        <begin position="1"/>
        <end position="94"/>
    </location>
</feature>
<dbReference type="InterPro" id="IPR004166">
    <property type="entry name" value="a-kinase_dom"/>
</dbReference>
<proteinExistence type="predicted"/>
<organism evidence="8 9">
    <name type="scientific">Fasciola hepatica</name>
    <name type="common">Liver fluke</name>
    <dbReference type="NCBI Taxonomy" id="6192"/>
    <lineage>
        <taxon>Eukaryota</taxon>
        <taxon>Metazoa</taxon>
        <taxon>Spiralia</taxon>
        <taxon>Lophotrochozoa</taxon>
        <taxon>Platyhelminthes</taxon>
        <taxon>Trematoda</taxon>
        <taxon>Digenea</taxon>
        <taxon>Plagiorchiida</taxon>
        <taxon>Echinostomata</taxon>
        <taxon>Echinostomatoidea</taxon>
        <taxon>Fasciolidae</taxon>
        <taxon>Fasciola</taxon>
    </lineage>
</organism>
<gene>
    <name evidence="8" type="ORF">FHB240107_LOCUS6543</name>
</gene>
<evidence type="ECO:0000256" key="3">
    <source>
        <dbReference type="ARBA" id="ARBA00022741"/>
    </source>
</evidence>
<keyword evidence="3" id="KW-0547">Nucleotide-binding</keyword>
<name>A0ABC9HIM0_FASHE</name>
<protein>
    <recommendedName>
        <fullName evidence="7">Alpha-type protein kinase domain-containing protein</fullName>
    </recommendedName>
</protein>
<dbReference type="InterPro" id="IPR051852">
    <property type="entry name" value="Alpha-type_PK"/>
</dbReference>
<dbReference type="GO" id="GO:0004674">
    <property type="term" value="F:protein serine/threonine kinase activity"/>
    <property type="evidence" value="ECO:0007669"/>
    <property type="project" value="UniProtKB-KW"/>
</dbReference>
<keyword evidence="5" id="KW-0067">ATP-binding</keyword>
<dbReference type="Proteomes" id="UP001189180">
    <property type="component" value="Unassembled WGS sequence"/>
</dbReference>
<keyword evidence="2" id="KW-0808">Transferase</keyword>
<keyword evidence="4" id="KW-0418">Kinase</keyword>
<feature type="compositionally biased region" description="Polar residues" evidence="6">
    <location>
        <begin position="105"/>
        <end position="118"/>
    </location>
</feature>
<accession>A0ABC9HIM0</accession>
<sequence>MEGEYRKYNCNSDFVDEQLRNSPQAFNQFTFERSGHRLLVVDLQGLGDLYTDPQIHTAEGVGYSNGTFSPRGMAFFLHSHHCNPLCEWLGPTAFNLAPSELGTNTPLYPQPSVHTQTNEDGEEPSVSKASISPKDENSKLKKIHVDGSSSEVVKTSTKSCESSSRSLCKASCCQFLPVSCAPSQSRNSLWTNHKKKCRKHEPFGRNRESLSFSSDDHPSSRAGFILFNGSSPSNLVDSDGDETASIGPYTKLKPYTMAPMLLDPNFSESSDSARRYFSFTPPLATCSGQTQFPRPVLALDPFPVHIPRRSRDQATSGDLGYSCRINLLSCSTTTGATSGVAASTATGILALSDMANSPSVTPAAIPISPPRLTLPFDFSTASTLVHSGLAGGSVSLLVDHYTPESPIGPPAMFQHQFSMPTSSYSMLNTRWDEMTNNWASVGHWNHGWPLASGVRVAPVVPRLRLNLSESRGWSHAGLGGLLLKNHNLDDSEDEAVRHCPENPTNFAHPSPNGGGDDGSSVVRFSGQSIEWAAVLFHELFAAQLGCLDAMIVVAHYYLGLPTQLMLDCPLKPNQRDLRSGVDYLGRAAEGGDRRCMIFLARFLDFSASLFDSAYAKAVDTAGVTSPGDGAPDEGLDAKGQYDAAEDFVPAYRILAQMAEMYSIGGFGLKLNLNMAGDLFTQACELASAARQGRLAAKYFKFGEDAYSNCERTAPVPPSLPYTVTVITYMEDQ</sequence>
<dbReference type="GO" id="GO:0005524">
    <property type="term" value="F:ATP binding"/>
    <property type="evidence" value="ECO:0007669"/>
    <property type="project" value="UniProtKB-KW"/>
</dbReference>
<keyword evidence="1" id="KW-0723">Serine/threonine-protein kinase</keyword>
<dbReference type="PANTHER" id="PTHR45992">
    <property type="entry name" value="EUKARYOTIC ELONGATION FACTOR 2 KINASE-RELATED"/>
    <property type="match status" value="1"/>
</dbReference>
<dbReference type="PROSITE" id="PS51158">
    <property type="entry name" value="ALPHA_KINASE"/>
    <property type="match status" value="1"/>
</dbReference>
<dbReference type="InterPro" id="IPR011009">
    <property type="entry name" value="Kinase-like_dom_sf"/>
</dbReference>
<keyword evidence="9" id="KW-1185">Reference proteome</keyword>
<evidence type="ECO:0000313" key="8">
    <source>
        <dbReference type="EMBL" id="CAM0512204.1"/>
    </source>
</evidence>
<comment type="caution">
    <text evidence="8">The sequence shown here is derived from an EMBL/GenBank/DDBJ whole genome shotgun (WGS) entry which is preliminary data.</text>
</comment>
<dbReference type="SUPFAM" id="SSF56112">
    <property type="entry name" value="Protein kinase-like (PK-like)"/>
    <property type="match status" value="1"/>
</dbReference>
<evidence type="ECO:0000256" key="2">
    <source>
        <dbReference type="ARBA" id="ARBA00022679"/>
    </source>
</evidence>
<evidence type="ECO:0000313" key="9">
    <source>
        <dbReference type="Proteomes" id="UP001189180"/>
    </source>
</evidence>
<feature type="region of interest" description="Disordered" evidence="6">
    <location>
        <begin position="105"/>
        <end position="148"/>
    </location>
</feature>